<accession>A0A2V1APX8</accession>
<dbReference type="OrthoDB" id="1700726at2759"/>
<dbReference type="SUPFAM" id="SSF56801">
    <property type="entry name" value="Acetyl-CoA synthetase-like"/>
    <property type="match status" value="1"/>
</dbReference>
<name>A0A2V1APX8_9ASCO</name>
<dbReference type="PANTHER" id="PTHR43272">
    <property type="entry name" value="LONG-CHAIN-FATTY-ACID--COA LIGASE"/>
    <property type="match status" value="1"/>
</dbReference>
<feature type="domain" description="AMP-dependent synthetase/ligase" evidence="3">
    <location>
        <begin position="169"/>
        <end position="555"/>
    </location>
</feature>
<dbReference type="STRING" id="45357.A0A2V1APX8"/>
<keyword evidence="5" id="KW-1185">Reference proteome</keyword>
<protein>
    <recommendedName>
        <fullName evidence="3">AMP-dependent synthetase/ligase domain-containing protein</fullName>
    </recommendedName>
</protein>
<dbReference type="Pfam" id="PF00501">
    <property type="entry name" value="AMP-binding"/>
    <property type="match status" value="1"/>
</dbReference>
<organism evidence="4 5">
    <name type="scientific">Candidozyma haemuli</name>
    <dbReference type="NCBI Taxonomy" id="45357"/>
    <lineage>
        <taxon>Eukaryota</taxon>
        <taxon>Fungi</taxon>
        <taxon>Dikarya</taxon>
        <taxon>Ascomycota</taxon>
        <taxon>Saccharomycotina</taxon>
        <taxon>Pichiomycetes</taxon>
        <taxon>Metschnikowiaceae</taxon>
        <taxon>Candidozyma</taxon>
    </lineage>
</organism>
<proteinExistence type="predicted"/>
<dbReference type="RefSeq" id="XP_025340243.1">
    <property type="nucleotide sequence ID" value="XM_025485312.1"/>
</dbReference>
<dbReference type="GO" id="GO:0005783">
    <property type="term" value="C:endoplasmic reticulum"/>
    <property type="evidence" value="ECO:0007669"/>
    <property type="project" value="TreeGrafter"/>
</dbReference>
<dbReference type="InterPro" id="IPR042099">
    <property type="entry name" value="ANL_N_sf"/>
</dbReference>
<evidence type="ECO:0000313" key="5">
    <source>
        <dbReference type="Proteomes" id="UP000244309"/>
    </source>
</evidence>
<comment type="caution">
    <text evidence="4">The sequence shown here is derived from an EMBL/GenBank/DDBJ whole genome shotgun (WGS) entry which is preliminary data.</text>
</comment>
<dbReference type="Proteomes" id="UP000244309">
    <property type="component" value="Unassembled WGS sequence"/>
</dbReference>
<evidence type="ECO:0000259" key="3">
    <source>
        <dbReference type="Pfam" id="PF00501"/>
    </source>
</evidence>
<sequence>MSSSLIAPADSDYVLEDFEAKGYTIKQLQQEGIIPFSSDLVGYAVPTPGSAKQGFSEVYHNKAVTTMKKYFAPGYETYHGMITNTVRKHADLPALASRKYDFKAQKSAPTYEAITYAEMDEKKRALGSGLLFLLQNNPFRVPDLDAHAKIDTHAREYQSYNAHKLSFIVTLFAQNRAEWIISDIMCASYSLTSTALYDTLGPGTSKYILELTKSPVVIASGIHIKTLLDLKRTAPKELESLICLVSMDPLHEIFGEQGKAKLVEEAKALNIMLYDMEEVCQVGRVFPHAELPPKPETTYTISFTSGTTGSKPKGVVLTHSNLTAAVAFLVCQVPDIDEMRDFCFLPLAHIFQRHCVANSLMVGAVVAFPQLGGSPLTLLEDLKLFKPTYMSNVPRVFTKFEAAIKSATIHSNSAIAKRLFTRFITNKMDKQASAENEKGTNWLYDHVLAPKLKKALGFDNMVWTVTGSAPISPSTVKFLKAALNIGFSQGYGLTETFAGISFSVPYEKEPGSCGAVGVATEICLRDLPSLGYSVDNESPAGELLIRGPQVFSHYYENPEETSKALQDGWFYSGDVARIDRTTGRYYIVDRVKNFFKLAHGEYVTPEKVENNYLSSNSILTQAFAHGESVQSFLVGVLGIDEAKTRDFLIKKCAVPASALMTSEAILEQANHRENKTILLEDLNRNVEGLFGFEKLHNIYLEYEPLRLERDVVTPTIKIKRPIAAKFFEEQIKNMYAEGKLTETKTKI</sequence>
<dbReference type="Gene3D" id="3.40.50.12780">
    <property type="entry name" value="N-terminal domain of ligase-like"/>
    <property type="match status" value="1"/>
</dbReference>
<keyword evidence="1" id="KW-0547">Nucleotide-binding</keyword>
<dbReference type="PANTHER" id="PTHR43272:SF33">
    <property type="entry name" value="AMP-BINDING DOMAIN-CONTAINING PROTEIN-RELATED"/>
    <property type="match status" value="1"/>
</dbReference>
<keyword evidence="2" id="KW-0067">ATP-binding</keyword>
<dbReference type="EMBL" id="PKFO01000001">
    <property type="protein sequence ID" value="PVH19303.1"/>
    <property type="molecule type" value="Genomic_DNA"/>
</dbReference>
<evidence type="ECO:0000313" key="4">
    <source>
        <dbReference type="EMBL" id="PVH19303.1"/>
    </source>
</evidence>
<gene>
    <name evidence="4" type="ORF">CXQ85_001609</name>
</gene>
<reference evidence="4 5" key="1">
    <citation type="submission" date="2017-12" db="EMBL/GenBank/DDBJ databases">
        <title>Genome Sequence of a Multidrug-Resistant Candida haemulonii Isolate from a Patient with Chronic Leg Ulcers in Israel.</title>
        <authorList>
            <person name="Chow N.A."/>
            <person name="Gade L."/>
            <person name="Batra D."/>
            <person name="Rowe L.A."/>
            <person name="Ben-Ami R."/>
            <person name="Loparev V.N."/>
            <person name="Litvintseva A.P."/>
        </authorList>
    </citation>
    <scope>NUCLEOTIDE SEQUENCE [LARGE SCALE GENOMIC DNA]</scope>
    <source>
        <strain evidence="4 5">B11899</strain>
    </source>
</reference>
<dbReference type="AlphaFoldDB" id="A0A2V1APX8"/>
<dbReference type="GeneID" id="37006940"/>
<dbReference type="GO" id="GO:0004467">
    <property type="term" value="F:long-chain fatty acid-CoA ligase activity"/>
    <property type="evidence" value="ECO:0007669"/>
    <property type="project" value="TreeGrafter"/>
</dbReference>
<evidence type="ECO:0000256" key="1">
    <source>
        <dbReference type="ARBA" id="ARBA00022741"/>
    </source>
</evidence>
<dbReference type="GO" id="GO:0005524">
    <property type="term" value="F:ATP binding"/>
    <property type="evidence" value="ECO:0007669"/>
    <property type="project" value="UniProtKB-KW"/>
</dbReference>
<dbReference type="GO" id="GO:0016020">
    <property type="term" value="C:membrane"/>
    <property type="evidence" value="ECO:0007669"/>
    <property type="project" value="TreeGrafter"/>
</dbReference>
<evidence type="ECO:0000256" key="2">
    <source>
        <dbReference type="ARBA" id="ARBA00022840"/>
    </source>
</evidence>
<dbReference type="VEuPathDB" id="FungiDB:CXQ85_001609"/>
<dbReference type="InterPro" id="IPR000873">
    <property type="entry name" value="AMP-dep_synth/lig_dom"/>
</dbReference>